<feature type="transmembrane region" description="Helical" evidence="1">
    <location>
        <begin position="416"/>
        <end position="442"/>
    </location>
</feature>
<keyword evidence="1" id="KW-0472">Membrane</keyword>
<keyword evidence="3" id="KW-1185">Reference proteome</keyword>
<feature type="transmembrane region" description="Helical" evidence="1">
    <location>
        <begin position="203"/>
        <end position="225"/>
    </location>
</feature>
<feature type="transmembrane region" description="Helical" evidence="1">
    <location>
        <begin position="162"/>
        <end position="183"/>
    </location>
</feature>
<proteinExistence type="predicted"/>
<protein>
    <submittedName>
        <fullName evidence="2">PepSY-associated TM helix domain-containing protein</fullName>
    </submittedName>
</protein>
<reference evidence="2 3" key="1">
    <citation type="submission" date="2023-04" db="EMBL/GenBank/DDBJ databases">
        <title>A long-awaited taxogenomic arrangement of the family Halomonadaceae.</title>
        <authorList>
            <person name="De La Haba R."/>
            <person name="Chuvochina M."/>
            <person name="Wittouck S."/>
            <person name="Arahal D.R."/>
            <person name="Sanchez-Porro C."/>
            <person name="Hugenholtz P."/>
            <person name="Ventosa A."/>
        </authorList>
    </citation>
    <scope>NUCLEOTIDE SEQUENCE [LARGE SCALE GENOMIC DNA]</scope>
    <source>
        <strain evidence="2 3">DSM 22428</strain>
    </source>
</reference>
<sequence length="459" mass="50261">MTRHASSSNAQARPTPLRALILRLHFYIGLFIAPFMLVAAISGTLYALTPQLEAFIYHDELTATRQGTPKPLDQQIERAQRALGTTELPVAVRPAPEPGTTTRIMFNDASLGEYEHRAVFVDPVTLEIKGSLPAYGTSGTLALRITLDKFHRALLLGDTGRLYSELAASWLWIAALGGLALWLTRPSRAATSPETRRTTLNRWHRWLGGALMLGLLFFSATGLTWSKWAGGNIAELRHTFGWATPSVSLALSGSAPEHGHQHHSTMTHDEMASGTPATFARLMAQARAAGLDSGHLEIQAKPAGTAWKVREIDRRWPTNVDEAAFDPTTGRLVDLVRFEQYPLAAKLTRWGIDAHMGILFGWLNQLILATVGLGLATMIVLGYRMWWLRRVRAVQAQHGARTLITLWRALSIKARLVTAAALAVFGWILPVLGVSAVIMLILDALIVGRARSETDTASG</sequence>
<gene>
    <name evidence="2" type="ORF">QC825_09795</name>
</gene>
<keyword evidence="1" id="KW-1133">Transmembrane helix</keyword>
<feature type="transmembrane region" description="Helical" evidence="1">
    <location>
        <begin position="24"/>
        <end position="48"/>
    </location>
</feature>
<accession>A0ABU1GWC4</accession>
<dbReference type="InterPro" id="IPR005625">
    <property type="entry name" value="PepSY-ass_TM"/>
</dbReference>
<dbReference type="Proteomes" id="UP001269375">
    <property type="component" value="Unassembled WGS sequence"/>
</dbReference>
<dbReference type="EMBL" id="JARWAO010000005">
    <property type="protein sequence ID" value="MDR5896363.1"/>
    <property type="molecule type" value="Genomic_DNA"/>
</dbReference>
<keyword evidence="1" id="KW-0812">Transmembrane</keyword>
<comment type="caution">
    <text evidence="2">The sequence shown here is derived from an EMBL/GenBank/DDBJ whole genome shotgun (WGS) entry which is preliminary data.</text>
</comment>
<dbReference type="PANTHER" id="PTHR34219">
    <property type="entry name" value="IRON-REGULATED INNER MEMBRANE PROTEIN-RELATED"/>
    <property type="match status" value="1"/>
</dbReference>
<evidence type="ECO:0000256" key="1">
    <source>
        <dbReference type="SAM" id="Phobius"/>
    </source>
</evidence>
<dbReference type="PANTHER" id="PTHR34219:SF1">
    <property type="entry name" value="PEPSY DOMAIN-CONTAINING PROTEIN"/>
    <property type="match status" value="1"/>
</dbReference>
<dbReference type="Pfam" id="PF03929">
    <property type="entry name" value="PepSY_TM"/>
    <property type="match status" value="1"/>
</dbReference>
<dbReference type="RefSeq" id="WP_251593926.1">
    <property type="nucleotide sequence ID" value="NZ_JAMLJI010000003.1"/>
</dbReference>
<feature type="transmembrane region" description="Helical" evidence="1">
    <location>
        <begin position="366"/>
        <end position="386"/>
    </location>
</feature>
<name>A0ABU1GWC4_9GAMM</name>
<organism evidence="2 3">
    <name type="scientific">Larsenimonas suaedae</name>
    <dbReference type="NCBI Taxonomy" id="1851019"/>
    <lineage>
        <taxon>Bacteria</taxon>
        <taxon>Pseudomonadati</taxon>
        <taxon>Pseudomonadota</taxon>
        <taxon>Gammaproteobacteria</taxon>
        <taxon>Oceanospirillales</taxon>
        <taxon>Halomonadaceae</taxon>
        <taxon>Larsenimonas</taxon>
    </lineage>
</organism>
<evidence type="ECO:0000313" key="2">
    <source>
        <dbReference type="EMBL" id="MDR5896363.1"/>
    </source>
</evidence>
<evidence type="ECO:0000313" key="3">
    <source>
        <dbReference type="Proteomes" id="UP001269375"/>
    </source>
</evidence>